<accession>A0A1H4AWP9</accession>
<evidence type="ECO:0000313" key="2">
    <source>
        <dbReference type="Proteomes" id="UP000198850"/>
    </source>
</evidence>
<dbReference type="Proteomes" id="UP000198850">
    <property type="component" value="Unassembled WGS sequence"/>
</dbReference>
<reference evidence="1 2" key="1">
    <citation type="submission" date="2016-10" db="EMBL/GenBank/DDBJ databases">
        <authorList>
            <person name="de Groot N.N."/>
        </authorList>
    </citation>
    <scope>NUCLEOTIDE SEQUENCE [LARGE SCALE GENOMIC DNA]</scope>
    <source>
        <strain evidence="1 2">DSM 19033</strain>
    </source>
</reference>
<dbReference type="EMBL" id="FNRA01000003">
    <property type="protein sequence ID" value="SEA40333.1"/>
    <property type="molecule type" value="Genomic_DNA"/>
</dbReference>
<keyword evidence="2" id="KW-1185">Reference proteome</keyword>
<proteinExistence type="predicted"/>
<dbReference type="STRING" id="425514.SAMN05443550_103121"/>
<gene>
    <name evidence="1" type="ORF">SAMN05443550_103121</name>
</gene>
<protein>
    <submittedName>
        <fullName evidence="1">Uncharacterized protein</fullName>
    </submittedName>
</protein>
<organism evidence="1 2">
    <name type="scientific">Pedobacter hartonius</name>
    <dbReference type="NCBI Taxonomy" id="425514"/>
    <lineage>
        <taxon>Bacteria</taxon>
        <taxon>Pseudomonadati</taxon>
        <taxon>Bacteroidota</taxon>
        <taxon>Sphingobacteriia</taxon>
        <taxon>Sphingobacteriales</taxon>
        <taxon>Sphingobacteriaceae</taxon>
        <taxon>Pedobacter</taxon>
    </lineage>
</organism>
<dbReference type="AlphaFoldDB" id="A0A1H4AWP9"/>
<sequence>MQMQEYDSNLEPFLDVISGRQKGVELQTLGHKKRSIFSKLLFFLYPLMLLYRCTLADTASDYRISSLGLIFFCIPKGNVLFKLSVFLNADEFTLS</sequence>
<evidence type="ECO:0000313" key="1">
    <source>
        <dbReference type="EMBL" id="SEA40333.1"/>
    </source>
</evidence>
<name>A0A1H4AWP9_9SPHI</name>